<dbReference type="Gene3D" id="1.50.10.10">
    <property type="match status" value="1"/>
</dbReference>
<feature type="chain" id="PRO_5020487037" description="cellulase" evidence="8">
    <location>
        <begin position="22"/>
        <end position="385"/>
    </location>
</feature>
<dbReference type="GO" id="GO:0008810">
    <property type="term" value="F:cellulase activity"/>
    <property type="evidence" value="ECO:0007669"/>
    <property type="project" value="UniProtKB-EC"/>
</dbReference>
<keyword evidence="7" id="KW-0624">Polysaccharide degradation</keyword>
<keyword evidence="4" id="KW-0378">Hydrolase</keyword>
<feature type="signal peptide" evidence="8">
    <location>
        <begin position="1"/>
        <end position="21"/>
    </location>
</feature>
<protein>
    <recommendedName>
        <fullName evidence="3">cellulase</fullName>
        <ecNumber evidence="3">3.2.1.4</ecNumber>
    </recommendedName>
</protein>
<evidence type="ECO:0000313" key="9">
    <source>
        <dbReference type="EMBL" id="RZS57832.1"/>
    </source>
</evidence>
<evidence type="ECO:0000256" key="1">
    <source>
        <dbReference type="ARBA" id="ARBA00000966"/>
    </source>
</evidence>
<dbReference type="InterPro" id="IPR012341">
    <property type="entry name" value="6hp_glycosidase-like_sf"/>
</dbReference>
<dbReference type="SUPFAM" id="SSF48208">
    <property type="entry name" value="Six-hairpin glycosidases"/>
    <property type="match status" value="1"/>
</dbReference>
<dbReference type="AlphaFoldDB" id="A0A4Q7LUE3"/>
<dbReference type="RefSeq" id="WP_130480049.1">
    <property type="nucleotide sequence ID" value="NZ_SGWV01000007.1"/>
</dbReference>
<reference evidence="9 10" key="1">
    <citation type="submission" date="2019-02" db="EMBL/GenBank/DDBJ databases">
        <title>Genomic Encyclopedia of Type Strains, Phase IV (KMG-IV): sequencing the most valuable type-strain genomes for metagenomic binning, comparative biology and taxonomic classification.</title>
        <authorList>
            <person name="Goeker M."/>
        </authorList>
    </citation>
    <scope>NUCLEOTIDE SEQUENCE [LARGE SCALE GENOMIC DNA]</scope>
    <source>
        <strain evidence="9 10">DSM 10617</strain>
    </source>
</reference>
<dbReference type="Pfam" id="PF01270">
    <property type="entry name" value="Glyco_hydro_8"/>
    <property type="match status" value="1"/>
</dbReference>
<dbReference type="EMBL" id="SGWV01000007">
    <property type="protein sequence ID" value="RZS57832.1"/>
    <property type="molecule type" value="Genomic_DNA"/>
</dbReference>
<dbReference type="EC" id="3.2.1.4" evidence="3"/>
<dbReference type="Proteomes" id="UP000293433">
    <property type="component" value="Unassembled WGS sequence"/>
</dbReference>
<proteinExistence type="inferred from homology"/>
<comment type="caution">
    <text evidence="9">The sequence shown here is derived from an EMBL/GenBank/DDBJ whole genome shotgun (WGS) entry which is preliminary data.</text>
</comment>
<keyword evidence="6" id="KW-0326">Glycosidase</keyword>
<evidence type="ECO:0000256" key="4">
    <source>
        <dbReference type="ARBA" id="ARBA00022801"/>
    </source>
</evidence>
<evidence type="ECO:0000256" key="6">
    <source>
        <dbReference type="ARBA" id="ARBA00023295"/>
    </source>
</evidence>
<dbReference type="NCBIfam" id="NF008305">
    <property type="entry name" value="PRK11097.1"/>
    <property type="match status" value="1"/>
</dbReference>
<dbReference type="GO" id="GO:0030245">
    <property type="term" value="P:cellulose catabolic process"/>
    <property type="evidence" value="ECO:0007669"/>
    <property type="project" value="UniProtKB-KW"/>
</dbReference>
<evidence type="ECO:0000256" key="5">
    <source>
        <dbReference type="ARBA" id="ARBA00023001"/>
    </source>
</evidence>
<dbReference type="PRINTS" id="PR00735">
    <property type="entry name" value="GLHYDRLASE8"/>
</dbReference>
<dbReference type="OrthoDB" id="9766708at2"/>
<dbReference type="InterPro" id="IPR002037">
    <property type="entry name" value="Glyco_hydro_8"/>
</dbReference>
<evidence type="ECO:0000313" key="10">
    <source>
        <dbReference type="Proteomes" id="UP000293433"/>
    </source>
</evidence>
<comment type="catalytic activity">
    <reaction evidence="1">
        <text>Endohydrolysis of (1-&gt;4)-beta-D-glucosidic linkages in cellulose, lichenin and cereal beta-D-glucans.</text>
        <dbReference type="EC" id="3.2.1.4"/>
    </reaction>
</comment>
<organism evidence="9 10">
    <name type="scientific">Sphaerotilus mobilis</name>
    <dbReference type="NCBI Taxonomy" id="47994"/>
    <lineage>
        <taxon>Bacteria</taxon>
        <taxon>Pseudomonadati</taxon>
        <taxon>Pseudomonadota</taxon>
        <taxon>Betaproteobacteria</taxon>
        <taxon>Burkholderiales</taxon>
        <taxon>Sphaerotilaceae</taxon>
        <taxon>Sphaerotilus</taxon>
    </lineage>
</organism>
<evidence type="ECO:0000256" key="7">
    <source>
        <dbReference type="ARBA" id="ARBA00023326"/>
    </source>
</evidence>
<dbReference type="InterPro" id="IPR008928">
    <property type="entry name" value="6-hairpin_glycosidase_sf"/>
</dbReference>
<keyword evidence="7" id="KW-0119">Carbohydrate metabolism</keyword>
<keyword evidence="5" id="KW-0136">Cellulose degradation</keyword>
<evidence type="ECO:0000256" key="2">
    <source>
        <dbReference type="ARBA" id="ARBA00009209"/>
    </source>
</evidence>
<name>A0A4Q7LUE3_9BURK</name>
<keyword evidence="10" id="KW-1185">Reference proteome</keyword>
<gene>
    <name evidence="9" type="ORF">EV685_0105</name>
</gene>
<sequence>MIPRRELLAALAFGLPLAACAKAPAGCVSGDSGEWTDWEVFRRALVSEDGRVIDPMSKDTTTSEGQSYALFFALVAGQQAVFDRLLRWTEDNLCGGDMATRLPAWQWGRREDGRWDVIDANAASDADLWIAYTLAQAGRLWKNRRYEALSQVLGRRILADEVVELAGLGPTLLPGPKGFRLDEDSHRLNPSYLPPPVLAWFAAHRPEAVWKGLRSSSMQVLSGSAPRGLAPEWTVHVRDRGFVADRLTVEDRVGSYNAIRVYLWLGLTHPDDPALPALLRQYAAMARLSGQRGAVPEVVDPAAGDALATSPDGPAGFQAALLPLLARLGDRSISEKLKTRMAARPIQPRHYYDQVLNLFASGYLSGRYQFSANGTLQTSWAPCDA</sequence>
<evidence type="ECO:0000256" key="3">
    <source>
        <dbReference type="ARBA" id="ARBA00012601"/>
    </source>
</evidence>
<keyword evidence="8" id="KW-0732">Signal</keyword>
<evidence type="ECO:0000256" key="8">
    <source>
        <dbReference type="SAM" id="SignalP"/>
    </source>
</evidence>
<accession>A0A4Q7LUE3</accession>
<comment type="similarity">
    <text evidence="2">Belongs to the glycosyl hydrolase 8 (cellulase D) family.</text>
</comment>